<dbReference type="InterPro" id="IPR018723">
    <property type="entry name" value="DUF2254_membrane"/>
</dbReference>
<dbReference type="KEGG" id="kim:G3T16_08580"/>
<keyword evidence="3" id="KW-1185">Reference proteome</keyword>
<evidence type="ECO:0000256" key="1">
    <source>
        <dbReference type="SAM" id="Phobius"/>
    </source>
</evidence>
<dbReference type="AlphaFoldDB" id="A0A6C0U1M6"/>
<protein>
    <submittedName>
        <fullName evidence="2">DUF2254 domain-containing protein</fullName>
    </submittedName>
</protein>
<dbReference type="Pfam" id="PF10011">
    <property type="entry name" value="DUF2254"/>
    <property type="match status" value="1"/>
</dbReference>
<dbReference type="Proteomes" id="UP000477680">
    <property type="component" value="Chromosome"/>
</dbReference>
<proteinExistence type="predicted"/>
<organism evidence="2 3">
    <name type="scientific">Kineobactrum salinum</name>
    <dbReference type="NCBI Taxonomy" id="2708301"/>
    <lineage>
        <taxon>Bacteria</taxon>
        <taxon>Pseudomonadati</taxon>
        <taxon>Pseudomonadota</taxon>
        <taxon>Gammaproteobacteria</taxon>
        <taxon>Cellvibrionales</taxon>
        <taxon>Halieaceae</taxon>
        <taxon>Kineobactrum</taxon>
    </lineage>
</organism>
<feature type="transmembrane region" description="Helical" evidence="1">
    <location>
        <begin position="20"/>
        <end position="39"/>
    </location>
</feature>
<keyword evidence="1" id="KW-0812">Transmembrane</keyword>
<keyword evidence="1" id="KW-1133">Transmembrane helix</keyword>
<accession>A0A6C0U1M6</accession>
<feature type="transmembrane region" description="Helical" evidence="1">
    <location>
        <begin position="135"/>
        <end position="156"/>
    </location>
</feature>
<keyword evidence="1" id="KW-0472">Membrane</keyword>
<feature type="transmembrane region" description="Helical" evidence="1">
    <location>
        <begin position="106"/>
        <end position="129"/>
    </location>
</feature>
<evidence type="ECO:0000313" key="2">
    <source>
        <dbReference type="EMBL" id="QIB65449.1"/>
    </source>
</evidence>
<feature type="transmembrane region" description="Helical" evidence="1">
    <location>
        <begin position="59"/>
        <end position="85"/>
    </location>
</feature>
<reference evidence="2 3" key="1">
    <citation type="submission" date="2020-02" db="EMBL/GenBank/DDBJ databases">
        <title>Genome sequencing for Kineobactrum sp. M2.</title>
        <authorList>
            <person name="Park S.-J."/>
        </authorList>
    </citation>
    <scope>NUCLEOTIDE SEQUENCE [LARGE SCALE GENOMIC DNA]</scope>
    <source>
        <strain evidence="2 3">M2</strain>
    </source>
</reference>
<evidence type="ECO:0000313" key="3">
    <source>
        <dbReference type="Proteomes" id="UP000477680"/>
    </source>
</evidence>
<gene>
    <name evidence="2" type="ORF">G3T16_08580</name>
</gene>
<dbReference type="EMBL" id="CP048711">
    <property type="protein sequence ID" value="QIB65449.1"/>
    <property type="molecule type" value="Genomic_DNA"/>
</dbReference>
<sequence>METRTMIRFYLARLQERLWLKPLISCILSLFAVFVAELAQHVELAESFPDISAESLETLLSIMSASMLVIAVFAVGSMLSAYSSASRSATPRSFLLVVGDDVSQNALSTFIGAFIFSIVALLAILNGFYGQPGRFVLFLVTIFVFTLVILGFVRWVDRIARLGQLGNTIDKVESATDAALKTRAQMPTLGAARAMTAEKGDAVYPETVGYVQNIDIAKLQHIAEQVDGRISVCVLPGTFVTPGSPLAFITAKSGPDKDGVKDTIVEAFVIGKHRTFESDPRFGLIVLSEIGSRALSPAVNDPGTAIDIVGTLVRLFVRWARVSEEEDVPIKYDRISIPAISLNDMFDDAFNAIARDGAASVEVAIRLQKAFGSLVLVGHDELKKAAGTHAALAFRHAERSLALKEELDAVQALAERNAKLAGEAPVASPGHQSRE</sequence>
<name>A0A6C0U1M6_9GAMM</name>